<dbReference type="SMR" id="Q5KI24"/>
<accession>Q55UC1</accession>
<evidence type="ECO:0000313" key="3">
    <source>
        <dbReference type="Proteomes" id="UP000002149"/>
    </source>
</evidence>
<dbReference type="HOGENOM" id="CLU_056802_3_1_1"/>
<organism evidence="2 3">
    <name type="scientific">Cryptococcus deneoformans (strain JEC21 / ATCC MYA-565)</name>
    <name type="common">Cryptococcus neoformans var. neoformans serotype D</name>
    <dbReference type="NCBI Taxonomy" id="214684"/>
    <lineage>
        <taxon>Eukaryota</taxon>
        <taxon>Fungi</taxon>
        <taxon>Dikarya</taxon>
        <taxon>Basidiomycota</taxon>
        <taxon>Agaricomycotina</taxon>
        <taxon>Tremellomycetes</taxon>
        <taxon>Tremellales</taxon>
        <taxon>Cryptococcaceae</taxon>
        <taxon>Cryptococcus</taxon>
        <taxon>Cryptococcus neoformans species complex</taxon>
    </lineage>
</organism>
<name>Q5KI24_CRYD1</name>
<dbReference type="Gene3D" id="2.30.110.10">
    <property type="entry name" value="Electron Transport, Fmn-binding Protein, Chain A"/>
    <property type="match status" value="1"/>
</dbReference>
<dbReference type="KEGG" id="cne:CND04470"/>
<dbReference type="InParanoid" id="Q5KI24"/>
<dbReference type="GeneID" id="3257236"/>
<dbReference type="OrthoDB" id="2138282at2759"/>
<reference evidence="2 3" key="1">
    <citation type="journal article" date="2005" name="Science">
        <title>The genome of the basidiomycetous yeast and human pathogen Cryptococcus neoformans.</title>
        <authorList>
            <person name="Loftus B.J."/>
            <person name="Fung E."/>
            <person name="Roncaglia P."/>
            <person name="Rowley D."/>
            <person name="Amedeo P."/>
            <person name="Bruno D."/>
            <person name="Vamathevan J."/>
            <person name="Miranda M."/>
            <person name="Anderson I.J."/>
            <person name="Fraser J.A."/>
            <person name="Allen J.E."/>
            <person name="Bosdet I.E."/>
            <person name="Brent M.R."/>
            <person name="Chiu R."/>
            <person name="Doering T.L."/>
            <person name="Donlin M.J."/>
            <person name="D'Souza C.A."/>
            <person name="Fox D.S."/>
            <person name="Grinberg V."/>
            <person name="Fu J."/>
            <person name="Fukushima M."/>
            <person name="Haas B.J."/>
            <person name="Huang J.C."/>
            <person name="Janbon G."/>
            <person name="Jones S.J."/>
            <person name="Koo H.L."/>
            <person name="Krzywinski M.I."/>
            <person name="Kwon-Chung J.K."/>
            <person name="Lengeler K.B."/>
            <person name="Maiti R."/>
            <person name="Marra M.A."/>
            <person name="Marra R.E."/>
            <person name="Mathewson C.A."/>
            <person name="Mitchell T.G."/>
            <person name="Pertea M."/>
            <person name="Riggs F.R."/>
            <person name="Salzberg S.L."/>
            <person name="Schein J.E."/>
            <person name="Shvartsbeyn A."/>
            <person name="Shin H."/>
            <person name="Shumway M."/>
            <person name="Specht C.A."/>
            <person name="Suh B.B."/>
            <person name="Tenney A."/>
            <person name="Utterback T.R."/>
            <person name="Wickes B.L."/>
            <person name="Wortman J.R."/>
            <person name="Wye N.H."/>
            <person name="Kronstad J.W."/>
            <person name="Lodge J.K."/>
            <person name="Heitman J."/>
            <person name="Davis R.W."/>
            <person name="Fraser C.M."/>
            <person name="Hyman R.W."/>
        </authorList>
    </citation>
    <scope>NUCLEOTIDE SEQUENCE [LARGE SCALE GENOMIC DNA]</scope>
    <source>
        <strain evidence="3">JEC21 / ATCC MYA-565</strain>
    </source>
</reference>
<dbReference type="SUPFAM" id="SSF50475">
    <property type="entry name" value="FMN-binding split barrel"/>
    <property type="match status" value="1"/>
</dbReference>
<dbReference type="AlphaFoldDB" id="Q5KI24"/>
<accession>Q5KI24</accession>
<dbReference type="EMBL" id="AE017344">
    <property type="protein sequence ID" value="AAW43305.1"/>
    <property type="molecule type" value="Genomic_DNA"/>
</dbReference>
<dbReference type="PANTHER" id="PTHR37273">
    <property type="entry name" value="CHROMOSOME 8, WHOLE GENOME SHOTGUN SEQUENCE"/>
    <property type="match status" value="1"/>
</dbReference>
<dbReference type="VEuPathDB" id="FungiDB:CND04470"/>
<dbReference type="PANTHER" id="PTHR37273:SF1">
    <property type="entry name" value="ADL397C-AP"/>
    <property type="match status" value="1"/>
</dbReference>
<dbReference type="RefSeq" id="XP_570612.1">
    <property type="nucleotide sequence ID" value="XM_570612.1"/>
</dbReference>
<feature type="domain" description="CREG-like beta-barrel" evidence="1">
    <location>
        <begin position="58"/>
        <end position="226"/>
    </location>
</feature>
<dbReference type="InterPro" id="IPR055343">
    <property type="entry name" value="CREG_beta-barrel"/>
</dbReference>
<evidence type="ECO:0000313" key="2">
    <source>
        <dbReference type="EMBL" id="AAW43305.1"/>
    </source>
</evidence>
<sequence length="262" mass="29126">MPPSVILDCYQHSYFDFPHYLAKNNYRLYMMLLGTLAHLALTITCGYSLTVPQAHRETLEEAAVNTKKLIEDVTVGTMSSVFPNGTDNGGRPFAMMEYHAPCHPPPSLTFLLLPISLSTHNIMASSSHYASYSVAMPHKDEWSPMSLSRVAFIGNMTFLPDISKEEKAELEKCYLSYHPDAKYWLPGASNSPHSSVWAKLDADDIYYVGGFGDTHYIGHIPIDLYTKVGEADEGNGQGQSEQVLSGYSVFRNGVSLLLKNIF</sequence>
<dbReference type="eggNOG" id="ENOG502RDU8">
    <property type="taxonomic scope" value="Eukaryota"/>
</dbReference>
<dbReference type="Proteomes" id="UP000002149">
    <property type="component" value="Chromosome 4"/>
</dbReference>
<gene>
    <name evidence="2" type="ordered locus">CND04470</name>
</gene>
<evidence type="ECO:0000259" key="1">
    <source>
        <dbReference type="Pfam" id="PF13883"/>
    </source>
</evidence>
<dbReference type="STRING" id="214684.Q5KI24"/>
<keyword evidence="3" id="KW-1185">Reference proteome</keyword>
<dbReference type="OMA" id="ITLSMRW"/>
<protein>
    <submittedName>
        <fullName evidence="2">Expressed protein</fullName>
    </submittedName>
</protein>
<proteinExistence type="predicted"/>
<dbReference type="PaxDb" id="214684-Q5KI24"/>
<dbReference type="Pfam" id="PF13883">
    <property type="entry name" value="CREG_beta-barrel"/>
    <property type="match status" value="1"/>
</dbReference>
<dbReference type="InterPro" id="IPR012349">
    <property type="entry name" value="Split_barrel_FMN-bd"/>
</dbReference>